<proteinExistence type="predicted"/>
<dbReference type="EMBL" id="JAKEVY010000002">
    <property type="protein sequence ID" value="MCF1714290.1"/>
    <property type="molecule type" value="Genomic_DNA"/>
</dbReference>
<evidence type="ECO:0000259" key="2">
    <source>
        <dbReference type="PROSITE" id="PS50110"/>
    </source>
</evidence>
<dbReference type="SUPFAM" id="SSF52172">
    <property type="entry name" value="CheY-like"/>
    <property type="match status" value="1"/>
</dbReference>
<dbReference type="PANTHER" id="PTHR37299">
    <property type="entry name" value="TRANSCRIPTIONAL REGULATOR-RELATED"/>
    <property type="match status" value="1"/>
</dbReference>
<evidence type="ECO:0000313" key="4">
    <source>
        <dbReference type="EMBL" id="MCF1714290.1"/>
    </source>
</evidence>
<evidence type="ECO:0000313" key="5">
    <source>
        <dbReference type="Proteomes" id="UP001200145"/>
    </source>
</evidence>
<gene>
    <name evidence="4" type="ORF">L0U88_06585</name>
</gene>
<dbReference type="InterPro" id="IPR046947">
    <property type="entry name" value="LytR-like"/>
</dbReference>
<dbReference type="Pfam" id="PF00072">
    <property type="entry name" value="Response_reg"/>
    <property type="match status" value="1"/>
</dbReference>
<evidence type="ECO:0000259" key="3">
    <source>
        <dbReference type="PROSITE" id="PS50930"/>
    </source>
</evidence>
<sequence length="228" mass="25986">MKASCLLVDDEPLAIQLLQKHVQEFDTLQLAGSCTNAVEAMAFLQQYSVDLLFLDIQMPKLTGLEMLKAMKNPPAVIITTAYREYAMEGYDLDVIDYLLKPITFIRFSQAIDKYFRLQRKRESILQDPTKEKTVSIKSGAKTYQLAESEILYVESIRDYVKLHKVDGSNLLLKYKISQLDQELSDSFIRVHKSFLVNKNKISSYTAAEIEIGAAVIPIGAQYKEQFRG</sequence>
<keyword evidence="5" id="KW-1185">Reference proteome</keyword>
<accession>A0ABS9BFC0</accession>
<dbReference type="SMART" id="SM00448">
    <property type="entry name" value="REC"/>
    <property type="match status" value="1"/>
</dbReference>
<feature type="domain" description="HTH LytTR-type" evidence="3">
    <location>
        <begin position="134"/>
        <end position="203"/>
    </location>
</feature>
<dbReference type="Gene3D" id="2.40.50.1020">
    <property type="entry name" value="LytTr DNA-binding domain"/>
    <property type="match status" value="1"/>
</dbReference>
<dbReference type="InterPro" id="IPR007492">
    <property type="entry name" value="LytTR_DNA-bd_dom"/>
</dbReference>
<protein>
    <submittedName>
        <fullName evidence="4">Response regulator transcription factor</fullName>
    </submittedName>
</protein>
<dbReference type="PROSITE" id="PS50110">
    <property type="entry name" value="RESPONSE_REGULATORY"/>
    <property type="match status" value="1"/>
</dbReference>
<dbReference type="InterPro" id="IPR001789">
    <property type="entry name" value="Sig_transdc_resp-reg_receiver"/>
</dbReference>
<feature type="modified residue" description="4-aspartylphosphate" evidence="1">
    <location>
        <position position="55"/>
    </location>
</feature>
<organism evidence="4 5">
    <name type="scientific">Flavihumibacter fluminis</name>
    <dbReference type="NCBI Taxonomy" id="2909236"/>
    <lineage>
        <taxon>Bacteria</taxon>
        <taxon>Pseudomonadati</taxon>
        <taxon>Bacteroidota</taxon>
        <taxon>Chitinophagia</taxon>
        <taxon>Chitinophagales</taxon>
        <taxon>Chitinophagaceae</taxon>
        <taxon>Flavihumibacter</taxon>
    </lineage>
</organism>
<dbReference type="RefSeq" id="WP_234864824.1">
    <property type="nucleotide sequence ID" value="NZ_JAKEVY010000002.1"/>
</dbReference>
<dbReference type="SMART" id="SM00850">
    <property type="entry name" value="LytTR"/>
    <property type="match status" value="1"/>
</dbReference>
<keyword evidence="1" id="KW-0597">Phosphoprotein</keyword>
<dbReference type="Gene3D" id="3.40.50.2300">
    <property type="match status" value="1"/>
</dbReference>
<dbReference type="Proteomes" id="UP001200145">
    <property type="component" value="Unassembled WGS sequence"/>
</dbReference>
<name>A0ABS9BFC0_9BACT</name>
<dbReference type="InterPro" id="IPR011006">
    <property type="entry name" value="CheY-like_superfamily"/>
</dbReference>
<evidence type="ECO:0000256" key="1">
    <source>
        <dbReference type="PROSITE-ProRule" id="PRU00169"/>
    </source>
</evidence>
<comment type="caution">
    <text evidence="4">The sequence shown here is derived from an EMBL/GenBank/DDBJ whole genome shotgun (WGS) entry which is preliminary data.</text>
</comment>
<dbReference type="PANTHER" id="PTHR37299:SF1">
    <property type="entry name" value="STAGE 0 SPORULATION PROTEIN A HOMOLOG"/>
    <property type="match status" value="1"/>
</dbReference>
<dbReference type="Pfam" id="PF04397">
    <property type="entry name" value="LytTR"/>
    <property type="match status" value="1"/>
</dbReference>
<dbReference type="PROSITE" id="PS50930">
    <property type="entry name" value="HTH_LYTTR"/>
    <property type="match status" value="1"/>
</dbReference>
<feature type="domain" description="Response regulatory" evidence="2">
    <location>
        <begin position="4"/>
        <end position="115"/>
    </location>
</feature>
<reference evidence="4 5" key="1">
    <citation type="submission" date="2022-01" db="EMBL/GenBank/DDBJ databases">
        <title>Flavihumibacter sp. nov., isolated from sediment of a river.</title>
        <authorList>
            <person name="Liu H."/>
        </authorList>
    </citation>
    <scope>NUCLEOTIDE SEQUENCE [LARGE SCALE GENOMIC DNA]</scope>
    <source>
        <strain evidence="4 5">RY-1</strain>
    </source>
</reference>